<evidence type="ECO:0000313" key="2">
    <source>
        <dbReference type="Proteomes" id="UP000790709"/>
    </source>
</evidence>
<comment type="caution">
    <text evidence="1">The sequence shown here is derived from an EMBL/GenBank/DDBJ whole genome shotgun (WGS) entry which is preliminary data.</text>
</comment>
<sequence length="550" mass="59985">MSTSSNPIESSAACHAPRRPIRVFEGHTDMVYSAAYFPDGQRIASASEDRTVIIWDIESGRQNGQPLHHDSVVRWVAISPDGRRIASGTLESGLVIWDALTRQMVHKSEGGGVWRLAYSSDGRWIATVPIADENEIRLWDADTGRPSREPLKCGDDTYCVAFSPDGSRIAVGLDNGCFQVIDISTGESVVGPIKGHMKRVKSVAYSPDGCHLVTGSEDKSIRVWNSKTGLEVGKLGHKSEVNCISIIANGRRIAIGEGDTVRVWDLETGLQVGDSFDAPGWLGSVAFSPNGRYIASGGDDLYLFDTGSFAIQGSSSLPTTSNRNPPVRARACSVTSSVLDLPAVPEPVVQHQDDSGPSESEYDHSVINELVKLIDREYILPHQYNRSPSEAECSHGSSFDSILDPPVVLEPGNRRPNEERPHSPESIHRRLRITGPQPNPPREQETSTVQPAASAERSPPTTSARNALIQDRTHSVTSSILDLRAEQQGVHQAISHFCNALSNPQFSVSLAETPNDWLHANSLQILRVLSIHGKERVEVDLIYPVNQLSL</sequence>
<organism evidence="1 2">
    <name type="scientific">Leucogyrophana mollusca</name>
    <dbReference type="NCBI Taxonomy" id="85980"/>
    <lineage>
        <taxon>Eukaryota</taxon>
        <taxon>Fungi</taxon>
        <taxon>Dikarya</taxon>
        <taxon>Basidiomycota</taxon>
        <taxon>Agaricomycotina</taxon>
        <taxon>Agaricomycetes</taxon>
        <taxon>Agaricomycetidae</taxon>
        <taxon>Boletales</taxon>
        <taxon>Boletales incertae sedis</taxon>
        <taxon>Leucogyrophana</taxon>
    </lineage>
</organism>
<proteinExistence type="predicted"/>
<reference evidence="1" key="1">
    <citation type="journal article" date="2021" name="New Phytol.">
        <title>Evolutionary innovations through gain and loss of genes in the ectomycorrhizal Boletales.</title>
        <authorList>
            <person name="Wu G."/>
            <person name="Miyauchi S."/>
            <person name="Morin E."/>
            <person name="Kuo A."/>
            <person name="Drula E."/>
            <person name="Varga T."/>
            <person name="Kohler A."/>
            <person name="Feng B."/>
            <person name="Cao Y."/>
            <person name="Lipzen A."/>
            <person name="Daum C."/>
            <person name="Hundley H."/>
            <person name="Pangilinan J."/>
            <person name="Johnson J."/>
            <person name="Barry K."/>
            <person name="LaButti K."/>
            <person name="Ng V."/>
            <person name="Ahrendt S."/>
            <person name="Min B."/>
            <person name="Choi I.G."/>
            <person name="Park H."/>
            <person name="Plett J.M."/>
            <person name="Magnuson J."/>
            <person name="Spatafora J.W."/>
            <person name="Nagy L.G."/>
            <person name="Henrissat B."/>
            <person name="Grigoriev I.V."/>
            <person name="Yang Z.L."/>
            <person name="Xu J."/>
            <person name="Martin F.M."/>
        </authorList>
    </citation>
    <scope>NUCLEOTIDE SEQUENCE</scope>
    <source>
        <strain evidence="1">KUC20120723A-06</strain>
    </source>
</reference>
<accession>A0ACB8BBV7</accession>
<evidence type="ECO:0000313" key="1">
    <source>
        <dbReference type="EMBL" id="KAH7923280.1"/>
    </source>
</evidence>
<gene>
    <name evidence="1" type="ORF">BV22DRAFT_596302</name>
</gene>
<dbReference type="EMBL" id="MU266457">
    <property type="protein sequence ID" value="KAH7923280.1"/>
    <property type="molecule type" value="Genomic_DNA"/>
</dbReference>
<name>A0ACB8BBV7_9AGAM</name>
<protein>
    <submittedName>
        <fullName evidence="1">WD40 repeat-like protein</fullName>
    </submittedName>
</protein>
<dbReference type="Proteomes" id="UP000790709">
    <property type="component" value="Unassembled WGS sequence"/>
</dbReference>
<keyword evidence="2" id="KW-1185">Reference proteome</keyword>